<dbReference type="EMBL" id="UINC01009532">
    <property type="protein sequence ID" value="SVA42731.1"/>
    <property type="molecule type" value="Genomic_DNA"/>
</dbReference>
<accession>A0A381VRQ3</accession>
<dbReference type="CDD" id="cd02022">
    <property type="entry name" value="DPCK"/>
    <property type="match status" value="1"/>
</dbReference>
<keyword evidence="1" id="KW-0547">Nucleotide-binding</keyword>
<protein>
    <recommendedName>
        <fullName evidence="4">Dephospho-CoA kinase</fullName>
    </recommendedName>
</protein>
<proteinExistence type="inferred from homology"/>
<evidence type="ECO:0008006" key="4">
    <source>
        <dbReference type="Google" id="ProtNLM"/>
    </source>
</evidence>
<evidence type="ECO:0000313" key="3">
    <source>
        <dbReference type="EMBL" id="SVA42731.1"/>
    </source>
</evidence>
<name>A0A381VRQ3_9ZZZZ</name>
<reference evidence="3" key="1">
    <citation type="submission" date="2018-05" db="EMBL/GenBank/DDBJ databases">
        <authorList>
            <person name="Lanie J.A."/>
            <person name="Ng W.-L."/>
            <person name="Kazmierczak K.M."/>
            <person name="Andrzejewski T.M."/>
            <person name="Davidsen T.M."/>
            <person name="Wayne K.J."/>
            <person name="Tettelin H."/>
            <person name="Glass J.I."/>
            <person name="Rusch D."/>
            <person name="Podicherti R."/>
            <person name="Tsui H.-C.T."/>
            <person name="Winkler M.E."/>
        </authorList>
    </citation>
    <scope>NUCLEOTIDE SEQUENCE</scope>
</reference>
<dbReference type="GO" id="GO:0015937">
    <property type="term" value="P:coenzyme A biosynthetic process"/>
    <property type="evidence" value="ECO:0007669"/>
    <property type="project" value="InterPro"/>
</dbReference>
<sequence length="225" mass="25076">MPLIIGITGSIASGKSTACEYLAGKGAVYCDADKLVHRMYDPGKPAFDRIIEAFGQDVVGEDGYIDRRVLGTKVFGNAEEMARLTSAIGDIQAEVRGVMDSWRTSLSPDGIGLLEAVNFIEAGYGRFSDFTWLFAVDDKLAIQRLKDRNNLTTEAASQRLASQRAWQDREPAADLVTHNNGSREELIELVESEISRIRLQWRAGTLSPSKYMTWWNKQENKTNQP</sequence>
<organism evidence="3">
    <name type="scientific">marine metagenome</name>
    <dbReference type="NCBI Taxonomy" id="408172"/>
    <lineage>
        <taxon>unclassified sequences</taxon>
        <taxon>metagenomes</taxon>
        <taxon>ecological metagenomes</taxon>
    </lineage>
</organism>
<dbReference type="AlphaFoldDB" id="A0A381VRQ3"/>
<dbReference type="InterPro" id="IPR027417">
    <property type="entry name" value="P-loop_NTPase"/>
</dbReference>
<keyword evidence="2" id="KW-0067">ATP-binding</keyword>
<dbReference type="InterPro" id="IPR001977">
    <property type="entry name" value="Depp_CoAkinase"/>
</dbReference>
<dbReference type="GO" id="GO:0005524">
    <property type="term" value="F:ATP binding"/>
    <property type="evidence" value="ECO:0007669"/>
    <property type="project" value="UniProtKB-KW"/>
</dbReference>
<dbReference type="Gene3D" id="3.40.50.300">
    <property type="entry name" value="P-loop containing nucleotide triphosphate hydrolases"/>
    <property type="match status" value="1"/>
</dbReference>
<dbReference type="PANTHER" id="PTHR10695:SF46">
    <property type="entry name" value="BIFUNCTIONAL COENZYME A SYNTHASE-RELATED"/>
    <property type="match status" value="1"/>
</dbReference>
<gene>
    <name evidence="3" type="ORF">METZ01_LOCUS95585</name>
</gene>
<dbReference type="PANTHER" id="PTHR10695">
    <property type="entry name" value="DEPHOSPHO-COA KINASE-RELATED"/>
    <property type="match status" value="1"/>
</dbReference>
<evidence type="ECO:0000256" key="1">
    <source>
        <dbReference type="ARBA" id="ARBA00022741"/>
    </source>
</evidence>
<dbReference type="NCBIfam" id="TIGR00152">
    <property type="entry name" value="dephospho-CoA kinase"/>
    <property type="match status" value="1"/>
</dbReference>
<dbReference type="GO" id="GO:0004140">
    <property type="term" value="F:dephospho-CoA kinase activity"/>
    <property type="evidence" value="ECO:0007669"/>
    <property type="project" value="InterPro"/>
</dbReference>
<evidence type="ECO:0000256" key="2">
    <source>
        <dbReference type="ARBA" id="ARBA00022840"/>
    </source>
</evidence>
<dbReference type="PROSITE" id="PS51219">
    <property type="entry name" value="DPCK"/>
    <property type="match status" value="1"/>
</dbReference>
<dbReference type="Pfam" id="PF01121">
    <property type="entry name" value="CoaE"/>
    <property type="match status" value="1"/>
</dbReference>
<dbReference type="SUPFAM" id="SSF52540">
    <property type="entry name" value="P-loop containing nucleoside triphosphate hydrolases"/>
    <property type="match status" value="1"/>
</dbReference>
<dbReference type="HAMAP" id="MF_00376">
    <property type="entry name" value="Dephospho_CoA_kinase"/>
    <property type="match status" value="1"/>
</dbReference>